<proteinExistence type="inferred from homology"/>
<comment type="catalytic activity">
    <reaction evidence="2">
        <text>5-oxo-L-proline + ATP + 2 H2O = L-glutamate + ADP + phosphate + H(+)</text>
        <dbReference type="Rhea" id="RHEA:10348"/>
        <dbReference type="ChEBI" id="CHEBI:15377"/>
        <dbReference type="ChEBI" id="CHEBI:15378"/>
        <dbReference type="ChEBI" id="CHEBI:29985"/>
        <dbReference type="ChEBI" id="CHEBI:30616"/>
        <dbReference type="ChEBI" id="CHEBI:43474"/>
        <dbReference type="ChEBI" id="CHEBI:58402"/>
        <dbReference type="ChEBI" id="CHEBI:456216"/>
        <dbReference type="EC" id="3.5.2.9"/>
    </reaction>
</comment>
<comment type="similarity">
    <text evidence="2">Belongs to the LamB/PxpA family.</text>
</comment>
<keyword evidence="1 2" id="KW-0547">Nucleotide-binding</keyword>
<organism evidence="3 4">
    <name type="scientific">Vibrio tapetis subsp. tapetis</name>
    <dbReference type="NCBI Taxonomy" id="1671868"/>
    <lineage>
        <taxon>Bacteria</taxon>
        <taxon>Pseudomonadati</taxon>
        <taxon>Pseudomonadota</taxon>
        <taxon>Gammaproteobacteria</taxon>
        <taxon>Vibrionales</taxon>
        <taxon>Vibrionaceae</taxon>
        <taxon>Vibrio</taxon>
    </lineage>
</organism>
<dbReference type="CDD" id="cd10787">
    <property type="entry name" value="LamB_YcsF_like"/>
    <property type="match status" value="1"/>
</dbReference>
<keyword evidence="4" id="KW-1185">Reference proteome</keyword>
<protein>
    <recommendedName>
        <fullName evidence="2">5-oxoprolinase subunit A</fullName>
        <shortName evidence="2">5-OPase subunit A</shortName>
        <ecNumber evidence="2">3.5.2.9</ecNumber>
    </recommendedName>
    <alternativeName>
        <fullName evidence="2">5-oxoprolinase (ATP-hydrolyzing) subunit A</fullName>
    </alternativeName>
</protein>
<dbReference type="KEGG" id="vta:B1681"/>
<dbReference type="GO" id="GO:0017168">
    <property type="term" value="F:5-oxoprolinase (ATP-hydrolyzing) activity"/>
    <property type="evidence" value="ECO:0007669"/>
    <property type="project" value="UniProtKB-UniRule"/>
</dbReference>
<dbReference type="NCBIfam" id="NF003816">
    <property type="entry name" value="PRK05406.1-5"/>
    <property type="match status" value="1"/>
</dbReference>
<comment type="subunit">
    <text evidence="2">Forms a complex composed of PxpA, PxpB and PxpC.</text>
</comment>
<dbReference type="PANTHER" id="PTHR30292">
    <property type="entry name" value="UNCHARACTERIZED PROTEIN YBGL-RELATED"/>
    <property type="match status" value="1"/>
</dbReference>
<comment type="function">
    <text evidence="2">Catalyzes the cleavage of 5-oxoproline to form L-glutamate coupled to the hydrolysis of ATP to ADP and inorganic phosphate.</text>
</comment>
<dbReference type="PANTHER" id="PTHR30292:SF0">
    <property type="entry name" value="5-OXOPROLINASE SUBUNIT A"/>
    <property type="match status" value="1"/>
</dbReference>
<dbReference type="HAMAP" id="MF_00691">
    <property type="entry name" value="PxpA"/>
    <property type="match status" value="1"/>
</dbReference>
<dbReference type="AlphaFoldDB" id="A0A2N8ZN28"/>
<evidence type="ECO:0000313" key="3">
    <source>
        <dbReference type="EMBL" id="SON53292.1"/>
    </source>
</evidence>
<dbReference type="EC" id="3.5.2.9" evidence="2"/>
<dbReference type="Pfam" id="PF03746">
    <property type="entry name" value="LamB_YcsF"/>
    <property type="match status" value="1"/>
</dbReference>
<dbReference type="Gene3D" id="3.20.20.370">
    <property type="entry name" value="Glycoside hydrolase/deacetylase"/>
    <property type="match status" value="1"/>
</dbReference>
<gene>
    <name evidence="2" type="primary">pxpA</name>
    <name evidence="3" type="ORF">VTAP4600_B1681</name>
</gene>
<dbReference type="EMBL" id="LT960612">
    <property type="protein sequence ID" value="SON53292.1"/>
    <property type="molecule type" value="Genomic_DNA"/>
</dbReference>
<evidence type="ECO:0000313" key="4">
    <source>
        <dbReference type="Proteomes" id="UP000235828"/>
    </source>
</evidence>
<name>A0A2N8ZN28_9VIBR</name>
<dbReference type="Proteomes" id="UP000235828">
    <property type="component" value="Chromosome B"/>
</dbReference>
<dbReference type="GO" id="GO:0005975">
    <property type="term" value="P:carbohydrate metabolic process"/>
    <property type="evidence" value="ECO:0007669"/>
    <property type="project" value="InterPro"/>
</dbReference>
<dbReference type="InterPro" id="IPR011330">
    <property type="entry name" value="Glyco_hydro/deAcase_b/a-brl"/>
</dbReference>
<accession>A0A2N8ZN28</accession>
<dbReference type="GO" id="GO:0005524">
    <property type="term" value="F:ATP binding"/>
    <property type="evidence" value="ECO:0007669"/>
    <property type="project" value="UniProtKB-UniRule"/>
</dbReference>
<dbReference type="NCBIfam" id="NF003814">
    <property type="entry name" value="PRK05406.1-3"/>
    <property type="match status" value="1"/>
</dbReference>
<reference evidence="3 4" key="1">
    <citation type="submission" date="2017-10" db="EMBL/GenBank/DDBJ databases">
        <authorList>
            <person name="Banno H."/>
            <person name="Chua N.-H."/>
        </authorList>
    </citation>
    <scope>NUCLEOTIDE SEQUENCE [LARGE SCALE GENOMIC DNA]</scope>
    <source>
        <strain evidence="3">Vibrio tapetis CECT4600</strain>
    </source>
</reference>
<keyword evidence="2" id="KW-0067">ATP-binding</keyword>
<keyword evidence="2" id="KW-0378">Hydrolase</keyword>
<dbReference type="SUPFAM" id="SSF88713">
    <property type="entry name" value="Glycoside hydrolase/deacetylase"/>
    <property type="match status" value="1"/>
</dbReference>
<evidence type="ECO:0000256" key="2">
    <source>
        <dbReference type="HAMAP-Rule" id="MF_00691"/>
    </source>
</evidence>
<sequence>MINKVTINKSRLKLNCDMGESFGLWSMGMDEDVMPWVDMANIACGFHASDPDIMAKTLLLAKQHDVMVGAHPSYQDLQGFGRRSIPLSDDEITHCVIYQVGALVAMARMYDCKVEYIKPHGALYNDMMSNESIFVAILAAAENFGLPVMILAGVNNNRYLDLADQFNVPLLFEAFADRAYQDNGLLLPRSHPKAVHHLQDDIYHQVIQLAQYGSITSLNGAKIMLEADTICVHGDNADSIAMVQRISQGLKSLGG</sequence>
<evidence type="ECO:0000256" key="1">
    <source>
        <dbReference type="ARBA" id="ARBA00022741"/>
    </source>
</evidence>
<dbReference type="InterPro" id="IPR005501">
    <property type="entry name" value="LamB/YcsF/PxpA-like"/>
</dbReference>